<evidence type="ECO:0000256" key="5">
    <source>
        <dbReference type="ARBA" id="ARBA00009524"/>
    </source>
</evidence>
<dbReference type="EC" id="4.2.1.136" evidence="7"/>
<gene>
    <name evidence="23" type="ORF">METZ01_LOCUS78272</name>
</gene>
<keyword evidence="9" id="KW-0547">Nucleotide-binding</keyword>
<evidence type="ECO:0000256" key="2">
    <source>
        <dbReference type="ARBA" id="ARBA00000909"/>
    </source>
</evidence>
<dbReference type="SUPFAM" id="SSF53613">
    <property type="entry name" value="Ribokinase-like"/>
    <property type="match status" value="1"/>
</dbReference>
<dbReference type="EC" id="5.1.99.6" evidence="6"/>
<dbReference type="NCBIfam" id="TIGR00197">
    <property type="entry name" value="yjeF_nterm"/>
    <property type="match status" value="1"/>
</dbReference>
<dbReference type="PANTHER" id="PTHR12592:SF0">
    <property type="entry name" value="ATP-DEPENDENT (S)-NAD(P)H-HYDRATE DEHYDRATASE"/>
    <property type="match status" value="1"/>
</dbReference>
<dbReference type="InterPro" id="IPR029056">
    <property type="entry name" value="Ribokinase-like"/>
</dbReference>
<dbReference type="HAMAP" id="MF_01965">
    <property type="entry name" value="NADHX_dehydratase"/>
    <property type="match status" value="1"/>
</dbReference>
<dbReference type="InterPro" id="IPR036652">
    <property type="entry name" value="YjeF_N_dom_sf"/>
</dbReference>
<evidence type="ECO:0000256" key="11">
    <source>
        <dbReference type="ARBA" id="ARBA00022857"/>
    </source>
</evidence>
<proteinExistence type="inferred from homology"/>
<dbReference type="PROSITE" id="PS51383">
    <property type="entry name" value="YJEF_C_3"/>
    <property type="match status" value="1"/>
</dbReference>
<protein>
    <recommendedName>
        <fullName evidence="18">Nicotinamide nucleotide repair protein</fullName>
        <ecNumber evidence="7">4.2.1.136</ecNumber>
        <ecNumber evidence="6">5.1.99.6</ecNumber>
    </recommendedName>
</protein>
<evidence type="ECO:0000256" key="10">
    <source>
        <dbReference type="ARBA" id="ARBA00022840"/>
    </source>
</evidence>
<dbReference type="HAMAP" id="MF_01966">
    <property type="entry name" value="NADHX_epimerase"/>
    <property type="match status" value="1"/>
</dbReference>
<keyword evidence="13" id="KW-0520">NAD</keyword>
<dbReference type="InterPro" id="IPR000631">
    <property type="entry name" value="CARKD"/>
</dbReference>
<dbReference type="CDD" id="cd01171">
    <property type="entry name" value="YXKO-related"/>
    <property type="match status" value="1"/>
</dbReference>
<evidence type="ECO:0000256" key="12">
    <source>
        <dbReference type="ARBA" id="ARBA00022958"/>
    </source>
</evidence>
<evidence type="ECO:0000256" key="7">
    <source>
        <dbReference type="ARBA" id="ARBA00013129"/>
    </source>
</evidence>
<dbReference type="Pfam" id="PF01256">
    <property type="entry name" value="Carb_kinase"/>
    <property type="match status" value="1"/>
</dbReference>
<sequence length="523" mass="53326">MKVLNSQQMQQCDREATNVYGISESVLMENAGVQVVESMDEYFGDGVPELIAVMCGKGNNGGDGFVVARHLYAAGSSVRAYLFASAVDLQGAAAENRRIAEELGVEIVEVPDAESWEKHSSYIAGFDCIVDALFGTGITGPLRGYFGSVVEAVNDSGSIVVSVDLPSGLSADSDEVFGPTVQADLTVAVAALKLCHIFPPAFEFVGELSVVDIGIPTAVIDAAGSTLELITPEECARSLKPRVADTHKGTYGHVLIVAGSPGMSGAAALAARGSLRGGSGLVTVGAPDSVSSIIAGLVVEAMVRSHASDSDGRLALAAKVGLLRLAASADAIAVGPGVGTSEETQQLVREIVVESPAPIVLDADGLNAFAGDPEALREVKPPCILTPHPGELGRLLSMSTAEVQADRLAAVRLLAARSGAIVVLKGYRSLVCEPNGKVAINPTGNPGMATGGSGDVLTGLLAALIGQGLELFSAARLGTFLHGEAGDIAAERVGETSLIASDIIEALPDAFSCFDPGPGGEAA</sequence>
<comment type="similarity">
    <text evidence="4">In the N-terminal section; belongs to the NnrE/AIBP family.</text>
</comment>
<dbReference type="SUPFAM" id="SSF64153">
    <property type="entry name" value="YjeF N-terminal domain-like"/>
    <property type="match status" value="1"/>
</dbReference>
<evidence type="ECO:0000256" key="1">
    <source>
        <dbReference type="ARBA" id="ARBA00000013"/>
    </source>
</evidence>
<comment type="similarity">
    <text evidence="5">In the C-terminal section; belongs to the NnrD/CARKD family.</text>
</comment>
<organism evidence="23">
    <name type="scientific">marine metagenome</name>
    <dbReference type="NCBI Taxonomy" id="408172"/>
    <lineage>
        <taxon>unclassified sequences</taxon>
        <taxon>metagenomes</taxon>
        <taxon>ecological metagenomes</taxon>
    </lineage>
</organism>
<keyword evidence="14" id="KW-0413">Isomerase</keyword>
<keyword evidence="11" id="KW-0521">NADP</keyword>
<dbReference type="GO" id="GO:0052856">
    <property type="term" value="F:NAD(P)HX epimerase activity"/>
    <property type="evidence" value="ECO:0007669"/>
    <property type="project" value="UniProtKB-EC"/>
</dbReference>
<dbReference type="GO" id="GO:0110051">
    <property type="term" value="P:metabolite repair"/>
    <property type="evidence" value="ECO:0007669"/>
    <property type="project" value="TreeGrafter"/>
</dbReference>
<dbReference type="NCBIfam" id="TIGR00196">
    <property type="entry name" value="yjeF_cterm"/>
    <property type="match status" value="1"/>
</dbReference>
<evidence type="ECO:0000313" key="23">
    <source>
        <dbReference type="EMBL" id="SVA25418.1"/>
    </source>
</evidence>
<evidence type="ECO:0000256" key="19">
    <source>
        <dbReference type="ARBA" id="ARBA00048238"/>
    </source>
</evidence>
<evidence type="ECO:0000256" key="20">
    <source>
        <dbReference type="ARBA" id="ARBA00049209"/>
    </source>
</evidence>
<dbReference type="PROSITE" id="PS01050">
    <property type="entry name" value="YJEF_C_2"/>
    <property type="match status" value="1"/>
</dbReference>
<evidence type="ECO:0000256" key="9">
    <source>
        <dbReference type="ARBA" id="ARBA00022741"/>
    </source>
</evidence>
<comment type="catalytic activity">
    <reaction evidence="19">
        <text>(6S)-NADHX + ADP = AMP + phosphate + NADH + H(+)</text>
        <dbReference type="Rhea" id="RHEA:32223"/>
        <dbReference type="ChEBI" id="CHEBI:15378"/>
        <dbReference type="ChEBI" id="CHEBI:43474"/>
        <dbReference type="ChEBI" id="CHEBI:57945"/>
        <dbReference type="ChEBI" id="CHEBI:64074"/>
        <dbReference type="ChEBI" id="CHEBI:456215"/>
        <dbReference type="ChEBI" id="CHEBI:456216"/>
        <dbReference type="EC" id="4.2.1.136"/>
    </reaction>
</comment>
<dbReference type="InterPro" id="IPR017953">
    <property type="entry name" value="Carbohydrate_kinase_pred_CS"/>
</dbReference>
<keyword evidence="12" id="KW-0630">Potassium</keyword>
<dbReference type="PIRSF" id="PIRSF017184">
    <property type="entry name" value="Nnr"/>
    <property type="match status" value="1"/>
</dbReference>
<feature type="domain" description="YjeF C-terminal" evidence="21">
    <location>
        <begin position="231"/>
        <end position="514"/>
    </location>
</feature>
<dbReference type="Pfam" id="PF03853">
    <property type="entry name" value="YjeF_N"/>
    <property type="match status" value="1"/>
</dbReference>
<dbReference type="PANTHER" id="PTHR12592">
    <property type="entry name" value="ATP-DEPENDENT (S)-NAD(P)H-HYDRATE DEHYDRATASE FAMILY MEMBER"/>
    <property type="match status" value="1"/>
</dbReference>
<dbReference type="GO" id="GO:0052855">
    <property type="term" value="F:ADP-dependent NAD(P)H-hydrate dehydratase activity"/>
    <property type="evidence" value="ECO:0007669"/>
    <property type="project" value="UniProtKB-EC"/>
</dbReference>
<evidence type="ECO:0000256" key="6">
    <source>
        <dbReference type="ARBA" id="ARBA00012228"/>
    </source>
</evidence>
<evidence type="ECO:0000256" key="15">
    <source>
        <dbReference type="ARBA" id="ARBA00023239"/>
    </source>
</evidence>
<evidence type="ECO:0000259" key="22">
    <source>
        <dbReference type="PROSITE" id="PS51385"/>
    </source>
</evidence>
<dbReference type="Gene3D" id="3.40.50.10260">
    <property type="entry name" value="YjeF N-terminal domain"/>
    <property type="match status" value="1"/>
</dbReference>
<evidence type="ECO:0000256" key="13">
    <source>
        <dbReference type="ARBA" id="ARBA00023027"/>
    </source>
</evidence>
<keyword evidence="8" id="KW-0479">Metal-binding</keyword>
<evidence type="ECO:0000256" key="8">
    <source>
        <dbReference type="ARBA" id="ARBA00022723"/>
    </source>
</evidence>
<dbReference type="PROSITE" id="PS51385">
    <property type="entry name" value="YJEF_N"/>
    <property type="match status" value="1"/>
</dbReference>
<dbReference type="InterPro" id="IPR030677">
    <property type="entry name" value="Nnr"/>
</dbReference>
<evidence type="ECO:0000256" key="3">
    <source>
        <dbReference type="ARBA" id="ARBA00001958"/>
    </source>
</evidence>
<reference evidence="23" key="1">
    <citation type="submission" date="2018-05" db="EMBL/GenBank/DDBJ databases">
        <authorList>
            <person name="Lanie J.A."/>
            <person name="Ng W.-L."/>
            <person name="Kazmierczak K.M."/>
            <person name="Andrzejewski T.M."/>
            <person name="Davidsen T.M."/>
            <person name="Wayne K.J."/>
            <person name="Tettelin H."/>
            <person name="Glass J.I."/>
            <person name="Rusch D."/>
            <person name="Podicherti R."/>
            <person name="Tsui H.-C.T."/>
            <person name="Winkler M.E."/>
        </authorList>
    </citation>
    <scope>NUCLEOTIDE SEQUENCE</scope>
</reference>
<evidence type="ECO:0000256" key="17">
    <source>
        <dbReference type="ARBA" id="ARBA00025153"/>
    </source>
</evidence>
<keyword evidence="16" id="KW-0511">Multifunctional enzyme</keyword>
<evidence type="ECO:0000256" key="4">
    <source>
        <dbReference type="ARBA" id="ARBA00006001"/>
    </source>
</evidence>
<dbReference type="Gene3D" id="3.40.1190.20">
    <property type="match status" value="1"/>
</dbReference>
<comment type="function">
    <text evidence="17">Bifunctional enzyme that catalyzes the epimerization of the S- and R-forms of NAD(P)HX and the dehydration of the S-form of NAD(P)HX at the expense of ADP, which is converted to AMP. This allows the repair of both epimers of NAD(P)HX, a damaged form of NAD(P)H that is a result of enzymatic or heat-dependent hydration.</text>
</comment>
<dbReference type="GO" id="GO:0046872">
    <property type="term" value="F:metal ion binding"/>
    <property type="evidence" value="ECO:0007669"/>
    <property type="project" value="UniProtKB-KW"/>
</dbReference>
<accession>A0A381UCT6</accession>
<comment type="catalytic activity">
    <reaction evidence="1">
        <text>(6R)-NADHX = (6S)-NADHX</text>
        <dbReference type="Rhea" id="RHEA:32215"/>
        <dbReference type="ChEBI" id="CHEBI:64074"/>
        <dbReference type="ChEBI" id="CHEBI:64075"/>
        <dbReference type="EC" id="5.1.99.6"/>
    </reaction>
</comment>
<comment type="catalytic activity">
    <reaction evidence="20">
        <text>(6S)-NADPHX + ADP = AMP + phosphate + NADPH + H(+)</text>
        <dbReference type="Rhea" id="RHEA:32235"/>
        <dbReference type="ChEBI" id="CHEBI:15378"/>
        <dbReference type="ChEBI" id="CHEBI:43474"/>
        <dbReference type="ChEBI" id="CHEBI:57783"/>
        <dbReference type="ChEBI" id="CHEBI:64076"/>
        <dbReference type="ChEBI" id="CHEBI:456215"/>
        <dbReference type="ChEBI" id="CHEBI:456216"/>
        <dbReference type="EC" id="4.2.1.136"/>
    </reaction>
</comment>
<keyword evidence="15" id="KW-0456">Lyase</keyword>
<comment type="cofactor">
    <cofactor evidence="3">
        <name>K(+)</name>
        <dbReference type="ChEBI" id="CHEBI:29103"/>
    </cofactor>
</comment>
<evidence type="ECO:0000259" key="21">
    <source>
        <dbReference type="PROSITE" id="PS51383"/>
    </source>
</evidence>
<comment type="catalytic activity">
    <reaction evidence="2">
        <text>(6R)-NADPHX = (6S)-NADPHX</text>
        <dbReference type="Rhea" id="RHEA:32227"/>
        <dbReference type="ChEBI" id="CHEBI:64076"/>
        <dbReference type="ChEBI" id="CHEBI:64077"/>
        <dbReference type="EC" id="5.1.99.6"/>
    </reaction>
</comment>
<evidence type="ECO:0000256" key="16">
    <source>
        <dbReference type="ARBA" id="ARBA00023268"/>
    </source>
</evidence>
<dbReference type="InterPro" id="IPR004443">
    <property type="entry name" value="YjeF_N_dom"/>
</dbReference>
<evidence type="ECO:0000256" key="18">
    <source>
        <dbReference type="ARBA" id="ARBA00032624"/>
    </source>
</evidence>
<evidence type="ECO:0000256" key="14">
    <source>
        <dbReference type="ARBA" id="ARBA00023235"/>
    </source>
</evidence>
<feature type="domain" description="YjeF N-terminal" evidence="22">
    <location>
        <begin position="9"/>
        <end position="221"/>
    </location>
</feature>
<keyword evidence="10" id="KW-0067">ATP-binding</keyword>
<dbReference type="EMBL" id="UINC01006090">
    <property type="protein sequence ID" value="SVA25418.1"/>
    <property type="molecule type" value="Genomic_DNA"/>
</dbReference>
<dbReference type="GO" id="GO:0005524">
    <property type="term" value="F:ATP binding"/>
    <property type="evidence" value="ECO:0007669"/>
    <property type="project" value="UniProtKB-KW"/>
</dbReference>
<dbReference type="AlphaFoldDB" id="A0A381UCT6"/>
<name>A0A381UCT6_9ZZZZ</name>